<keyword evidence="2" id="KW-0547">Nucleotide-binding</keyword>
<dbReference type="RefSeq" id="WP_074714819.1">
    <property type="nucleotide sequence ID" value="NZ_FNWV01000002.1"/>
</dbReference>
<feature type="binding site" evidence="2">
    <location>
        <begin position="269"/>
        <end position="270"/>
    </location>
    <ligand>
        <name>ATP</name>
        <dbReference type="ChEBI" id="CHEBI:30616"/>
    </ligand>
</feature>
<evidence type="ECO:0000259" key="3">
    <source>
        <dbReference type="PROSITE" id="PS51459"/>
    </source>
</evidence>
<dbReference type="Proteomes" id="UP000183190">
    <property type="component" value="Unassembled WGS sequence"/>
</dbReference>
<feature type="binding site" evidence="2">
    <location>
        <position position="277"/>
    </location>
    <ligand>
        <name>ATP</name>
        <dbReference type="ChEBI" id="CHEBI:30616"/>
    </ligand>
</feature>
<feature type="domain" description="Fido" evidence="3">
    <location>
        <begin position="139"/>
        <end position="291"/>
    </location>
</feature>
<dbReference type="InterPro" id="IPR003812">
    <property type="entry name" value="Fido"/>
</dbReference>
<dbReference type="AlphaFoldDB" id="A0A1H6INS8"/>
<dbReference type="PANTHER" id="PTHR13504">
    <property type="entry name" value="FIDO DOMAIN-CONTAINING PROTEIN DDB_G0283145"/>
    <property type="match status" value="1"/>
</dbReference>
<name>A0A1H6INS8_RUMFL</name>
<proteinExistence type="predicted"/>
<dbReference type="EMBL" id="FNWV01000002">
    <property type="protein sequence ID" value="SEH48663.1"/>
    <property type="molecule type" value="Genomic_DNA"/>
</dbReference>
<evidence type="ECO:0000256" key="2">
    <source>
        <dbReference type="PIRSR" id="PIRSR640198-2"/>
    </source>
</evidence>
<feature type="binding site" evidence="2">
    <location>
        <begin position="232"/>
        <end position="239"/>
    </location>
    <ligand>
        <name>ATP</name>
        <dbReference type="ChEBI" id="CHEBI:30616"/>
    </ligand>
</feature>
<dbReference type="InterPro" id="IPR036597">
    <property type="entry name" value="Fido-like_dom_sf"/>
</dbReference>
<dbReference type="Gene3D" id="1.10.3290.10">
    <property type="entry name" value="Fido-like domain"/>
    <property type="match status" value="1"/>
</dbReference>
<dbReference type="GO" id="GO:0005524">
    <property type="term" value="F:ATP binding"/>
    <property type="evidence" value="ECO:0007669"/>
    <property type="project" value="UniProtKB-KW"/>
</dbReference>
<dbReference type="Pfam" id="PF02661">
    <property type="entry name" value="Fic"/>
    <property type="match status" value="1"/>
</dbReference>
<feature type="active site" evidence="1">
    <location>
        <position position="228"/>
    </location>
</feature>
<sequence length="403" mass="46678">MSRKTLKALFHMGAKEYKTEYDNRYNDADTIHLSVNIGENAAFICQTPEIYKQIISIERLDKGVESLTNTLPQLVISQFTSKCLIDEILLTNNIEGVHSTRKEIGEILQDLSTRDKRNRFVGLVAKYAALEDDHTMSFKSCQDIRKVYDDIFYEEIKATDPDNLPDGELFRRSGVEVQSATQKVIHKGISPESKIIDSMNQSLNVLNDDDIDIFIRISVFHYLFGYIHPFYDGNGRTSRFISSYLLSRQLNPLIGFRLSYTIKENISKYYKAFEVCNDPHNKAELTPFVEMFLNLVEISLQQLLETLEDKKFKWDYYCQRIVSLPNAEKTDISHMYELLIQAALFSNIGISREELLNELQLSENTVRSRLKLIPANLLIENRQRGRKYYLLDLDAADKIFEDS</sequence>
<evidence type="ECO:0000313" key="5">
    <source>
        <dbReference type="Proteomes" id="UP000183190"/>
    </source>
</evidence>
<protein>
    <submittedName>
        <fullName evidence="4">Fic family protein</fullName>
    </submittedName>
</protein>
<dbReference type="PANTHER" id="PTHR13504:SF40">
    <property type="entry name" value="FIDO DOMAIN-CONTAINING PROTEIN"/>
    <property type="match status" value="1"/>
</dbReference>
<organism evidence="4 5">
    <name type="scientific">Ruminococcus flavefaciens</name>
    <dbReference type="NCBI Taxonomy" id="1265"/>
    <lineage>
        <taxon>Bacteria</taxon>
        <taxon>Bacillati</taxon>
        <taxon>Bacillota</taxon>
        <taxon>Clostridia</taxon>
        <taxon>Eubacteriales</taxon>
        <taxon>Oscillospiraceae</taxon>
        <taxon>Ruminococcus</taxon>
    </lineage>
</organism>
<evidence type="ECO:0000256" key="1">
    <source>
        <dbReference type="PIRSR" id="PIRSR640198-1"/>
    </source>
</evidence>
<evidence type="ECO:0000313" key="4">
    <source>
        <dbReference type="EMBL" id="SEH48663.1"/>
    </source>
</evidence>
<keyword evidence="2" id="KW-0067">ATP-binding</keyword>
<dbReference type="InterPro" id="IPR040198">
    <property type="entry name" value="Fido_containing"/>
</dbReference>
<dbReference type="OrthoDB" id="9813719at2"/>
<reference evidence="4 5" key="1">
    <citation type="submission" date="2016-10" db="EMBL/GenBank/DDBJ databases">
        <authorList>
            <person name="de Groot N.N."/>
        </authorList>
    </citation>
    <scope>NUCLEOTIDE SEQUENCE [LARGE SCALE GENOMIC DNA]</scope>
    <source>
        <strain evidence="4 5">YAD2003</strain>
    </source>
</reference>
<gene>
    <name evidence="4" type="ORF">SAMN02910265_01003</name>
</gene>
<dbReference type="PROSITE" id="PS51459">
    <property type="entry name" value="FIDO"/>
    <property type="match status" value="1"/>
</dbReference>
<dbReference type="SUPFAM" id="SSF140931">
    <property type="entry name" value="Fic-like"/>
    <property type="match status" value="1"/>
</dbReference>
<accession>A0A1H6INS8</accession>